<proteinExistence type="predicted"/>
<evidence type="ECO:0000313" key="2">
    <source>
        <dbReference type="EMBL" id="BFD46396.1"/>
    </source>
</evidence>
<feature type="compositionally biased region" description="Basic and acidic residues" evidence="1">
    <location>
        <begin position="99"/>
        <end position="114"/>
    </location>
</feature>
<organism evidence="2">
    <name type="scientific">Candidatus Tisiphia endosymbiont of Sergentomyia squamirostris</name>
    <dbReference type="NCBI Taxonomy" id="3113639"/>
    <lineage>
        <taxon>Bacteria</taxon>
        <taxon>Pseudomonadati</taxon>
        <taxon>Pseudomonadota</taxon>
        <taxon>Alphaproteobacteria</taxon>
        <taxon>Rickettsiales</taxon>
        <taxon>Rickettsiaceae</taxon>
        <taxon>Rickettsieae</taxon>
        <taxon>Candidatus Tisiphia</taxon>
    </lineage>
</organism>
<protein>
    <recommendedName>
        <fullName evidence="3">Lipoprotein</fullName>
    </recommendedName>
</protein>
<sequence length="248" mass="28691">MLRRIIITVLGLFLLSGCTDGFRGYFKKSANNKIIDTKGFEGGKRPPLYNKKYISMAKRNVTEENFDDDEEDLLSEADTETINPTLRNRQMYLKMVKQDADRKRRQKLNQDKDYPSLNLASDRVKKRNSNEENSKLHKELEQIKAMLHETKKDLEKYSCPAGKSVKTQSADMLPIETDSHKNIKKLETNKTKSVLNKSEMKRKFLSEDYDDIKVNDPNGKVGKNDTNNRVNSTIVNEQEKFQLPPRAI</sequence>
<evidence type="ECO:0000256" key="1">
    <source>
        <dbReference type="SAM" id="MobiDB-lite"/>
    </source>
</evidence>
<evidence type="ECO:0008006" key="3">
    <source>
        <dbReference type="Google" id="ProtNLM"/>
    </source>
</evidence>
<feature type="region of interest" description="Disordered" evidence="1">
    <location>
        <begin position="99"/>
        <end position="136"/>
    </location>
</feature>
<dbReference type="AlphaFoldDB" id="A0AAT9G9A4"/>
<dbReference type="EMBL" id="AP029170">
    <property type="protein sequence ID" value="BFD46396.1"/>
    <property type="molecule type" value="Genomic_DNA"/>
</dbReference>
<accession>A0AAT9G9A4</accession>
<gene>
    <name evidence="2" type="ORF">DMENIID0002_10420</name>
</gene>
<reference evidence="2" key="1">
    <citation type="submission" date="2024-01" db="EMBL/GenBank/DDBJ databases">
        <title>Sequencing the genomes of a sandfly, Sergentomyia squamirostris, and its two endosymbionts.</title>
        <authorList>
            <person name="Itokawa K."/>
            <person name="Sanjoba C."/>
        </authorList>
    </citation>
    <scope>NUCLEOTIDE SEQUENCE</scope>
    <source>
        <strain evidence="2">RiSSQ</strain>
    </source>
</reference>
<dbReference type="PROSITE" id="PS51257">
    <property type="entry name" value="PROKAR_LIPOPROTEIN"/>
    <property type="match status" value="1"/>
</dbReference>
<name>A0AAT9G9A4_9RICK</name>